<proteinExistence type="predicted"/>
<evidence type="ECO:0000256" key="1">
    <source>
        <dbReference type="SAM" id="MobiDB-lite"/>
    </source>
</evidence>
<feature type="compositionally biased region" description="Basic and acidic residues" evidence="1">
    <location>
        <begin position="134"/>
        <end position="145"/>
    </location>
</feature>
<feature type="compositionally biased region" description="Polar residues" evidence="1">
    <location>
        <begin position="146"/>
        <end position="157"/>
    </location>
</feature>
<keyword evidence="2" id="KW-1133">Transmembrane helix</keyword>
<feature type="compositionally biased region" description="Polar residues" evidence="1">
    <location>
        <begin position="121"/>
        <end position="133"/>
    </location>
</feature>
<reference evidence="3 4" key="2">
    <citation type="journal article" date="2020" name="Cell Rep.">
        <title>Acquisition and Adaptation of Ultra-small Parasitic Reduced Genome Bacteria to Mammalian Hosts.</title>
        <authorList>
            <person name="McLean J.S."/>
            <person name="Bor B."/>
            <person name="Kerns K.A."/>
            <person name="Liu Q."/>
            <person name="To T.T."/>
            <person name="Solden L."/>
            <person name="Hendrickson E.L."/>
            <person name="Wrighton K."/>
            <person name="Shi W."/>
            <person name="He X."/>
        </authorList>
    </citation>
    <scope>NUCLEOTIDE SEQUENCE [LARGE SCALE GENOMIC DNA]</scope>
    <source>
        <strain evidence="3 4">TM7_KMM_G3_1_HOT_351</strain>
    </source>
</reference>
<feature type="compositionally biased region" description="Acidic residues" evidence="1">
    <location>
        <begin position="160"/>
        <end position="173"/>
    </location>
</feature>
<protein>
    <recommendedName>
        <fullName evidence="5">Baseplate protein J-like domain-containing protein</fullName>
    </recommendedName>
</protein>
<feature type="region of interest" description="Disordered" evidence="1">
    <location>
        <begin position="92"/>
        <end position="111"/>
    </location>
</feature>
<accession>A0ABY0FLQ0</accession>
<dbReference type="Proteomes" id="UP001191004">
    <property type="component" value="Unassembled WGS sequence"/>
</dbReference>
<feature type="compositionally biased region" description="Polar residues" evidence="1">
    <location>
        <begin position="100"/>
        <end position="110"/>
    </location>
</feature>
<feature type="region of interest" description="Disordered" evidence="1">
    <location>
        <begin position="116"/>
        <end position="179"/>
    </location>
</feature>
<keyword evidence="4" id="KW-1185">Reference proteome</keyword>
<gene>
    <name evidence="3" type="ORF">G3KMM_00154</name>
</gene>
<sequence length="577" mass="62710">MNKDTYYIEPEDDITDIINHLKSSKQKVVALVPPKKLSVLRSAINLKLIAKTAKNLDKAVVIVTLDPVLMKLAAVSGLPFSKNLQSRPVLPSEYKDAPISNKSSLKSQDISELDDVEESEQGVSQASKTTESQPVKKAEPKDITKDSLTSANKSKSNLVEDLDSNELEQQTEESGEKSVKKIPTFESLRKWIILGVALFIVLIIGSVWAFVLAPAAKIMVKIKTTPDNFSENITLVAAADQAVNKEGKILLESETLEKESPIEFEATGERNDGEKASGKLTLTANFSFSTSTASPSNPDRISVPIGSAFAKGNLNYLTIVSTDFSWDGSTTSCTVRTTNTCQIRKTVDVVAFEGGTRFNIDPVASGWQSSVEKVDAFNSSAFTGGTDKIVKIVTASDVEKAKNQANQIDDGKEELFAKVKETELKIEASYKKTLGDATSSPAIGEVAAEGKAKLLAKVTYKVNVLDKSAIEEYIRTLVSSRLGEDQKIYEIGSLFIERFQENNATSAKLKAIVKTGPEVTEKTVLDKSLGKKIGEVTTLIKSINGVSEVKVDTSFPWVRSIPEDINKVSVNITIEEN</sequence>
<keyword evidence="2" id="KW-0472">Membrane</keyword>
<feature type="transmembrane region" description="Helical" evidence="2">
    <location>
        <begin position="191"/>
        <end position="213"/>
    </location>
</feature>
<dbReference type="EMBL" id="PRLL01000003">
    <property type="protein sequence ID" value="RYC73815.1"/>
    <property type="molecule type" value="Genomic_DNA"/>
</dbReference>
<evidence type="ECO:0008006" key="5">
    <source>
        <dbReference type="Google" id="ProtNLM"/>
    </source>
</evidence>
<evidence type="ECO:0000256" key="2">
    <source>
        <dbReference type="SAM" id="Phobius"/>
    </source>
</evidence>
<comment type="caution">
    <text evidence="3">The sequence shown here is derived from an EMBL/GenBank/DDBJ whole genome shotgun (WGS) entry which is preliminary data.</text>
</comment>
<evidence type="ECO:0000313" key="4">
    <source>
        <dbReference type="Proteomes" id="UP001191004"/>
    </source>
</evidence>
<evidence type="ECO:0000313" key="3">
    <source>
        <dbReference type="EMBL" id="RYC73815.1"/>
    </source>
</evidence>
<organism evidence="3 4">
    <name type="scientific">Candidatus Nanosyncoccus nanoralicus</name>
    <dbReference type="NCBI Taxonomy" id="2171996"/>
    <lineage>
        <taxon>Bacteria</taxon>
        <taxon>Candidatus Saccharimonadota</taxon>
        <taxon>Candidatus Nanosyncoccalia</taxon>
        <taxon>Candidatus Nanosyncoccales</taxon>
        <taxon>Candidatus Nanosyncoccaceae</taxon>
        <taxon>Candidatus Nanosyncoccus</taxon>
    </lineage>
</organism>
<name>A0ABY0FLQ0_9BACT</name>
<dbReference type="RefSeq" id="WP_129604173.1">
    <property type="nucleotide sequence ID" value="NZ_PRLL01000003.1"/>
</dbReference>
<keyword evidence="2" id="KW-0812">Transmembrane</keyword>
<reference evidence="3 4" key="1">
    <citation type="journal article" date="2018" name="bioRxiv">
        <title>Evidence of independent acquisition and adaption of ultra-small bacteria to human hosts across the highly diverse yet reduced genomes of the phylum Saccharibacteria.</title>
        <authorList>
            <person name="McLean J.S."/>
            <person name="Bor B."/>
            <person name="To T.T."/>
            <person name="Liu Q."/>
            <person name="Kearns K.A."/>
            <person name="Solden L.M."/>
            <person name="Wrighton K.C."/>
            <person name="He X."/>
            <person name="Shi W."/>
        </authorList>
    </citation>
    <scope>NUCLEOTIDE SEQUENCE [LARGE SCALE GENOMIC DNA]</scope>
    <source>
        <strain evidence="3 4">TM7_KMM_G3_1_HOT_351</strain>
    </source>
</reference>